<evidence type="ECO:0000256" key="7">
    <source>
        <dbReference type="SAM" id="MobiDB-lite"/>
    </source>
</evidence>
<keyword evidence="3" id="KW-0963">Cytoplasm</keyword>
<feature type="domain" description="ABC transporter" evidence="9">
    <location>
        <begin position="683"/>
        <end position="1002"/>
    </location>
</feature>
<dbReference type="Proteomes" id="UP001212841">
    <property type="component" value="Unassembled WGS sequence"/>
</dbReference>
<dbReference type="InterPro" id="IPR047036">
    <property type="entry name" value="EF3_4HB_sf"/>
</dbReference>
<dbReference type="InterPro" id="IPR016197">
    <property type="entry name" value="Chromo-like_dom_sf"/>
</dbReference>
<dbReference type="SUPFAM" id="SSF52540">
    <property type="entry name" value="P-loop containing nucleoside triphosphate hydrolases"/>
    <property type="match status" value="2"/>
</dbReference>
<evidence type="ECO:0000256" key="3">
    <source>
        <dbReference type="ARBA" id="ARBA00022490"/>
    </source>
</evidence>
<dbReference type="InterPro" id="IPR016024">
    <property type="entry name" value="ARM-type_fold"/>
</dbReference>
<dbReference type="InterPro" id="IPR047038">
    <property type="entry name" value="eEF3_chromodomain-like_sf"/>
</dbReference>
<dbReference type="Pfam" id="PF24984">
    <property type="entry name" value="HEAT_EF3_GNC1"/>
    <property type="match status" value="1"/>
</dbReference>
<dbReference type="Gene3D" id="1.20.1390.20">
    <property type="match status" value="1"/>
</dbReference>
<keyword evidence="6" id="KW-0067">ATP-binding</keyword>
<protein>
    <recommendedName>
        <fullName evidence="12">Elongation factor 3</fullName>
    </recommendedName>
</protein>
<feature type="region of interest" description="Disordered" evidence="7">
    <location>
        <begin position="993"/>
        <end position="1049"/>
    </location>
</feature>
<organism evidence="10 11">
    <name type="scientific">Rhizophlyctis rosea</name>
    <dbReference type="NCBI Taxonomy" id="64517"/>
    <lineage>
        <taxon>Eukaryota</taxon>
        <taxon>Fungi</taxon>
        <taxon>Fungi incertae sedis</taxon>
        <taxon>Chytridiomycota</taxon>
        <taxon>Chytridiomycota incertae sedis</taxon>
        <taxon>Chytridiomycetes</taxon>
        <taxon>Rhizophlyctidales</taxon>
        <taxon>Rhizophlyctidaceae</taxon>
        <taxon>Rhizophlyctis</taxon>
    </lineage>
</organism>
<evidence type="ECO:0000259" key="8">
    <source>
        <dbReference type="PROSITE" id="PS50013"/>
    </source>
</evidence>
<dbReference type="InterPro" id="IPR011989">
    <property type="entry name" value="ARM-like"/>
</dbReference>
<dbReference type="PROSITE" id="PS50013">
    <property type="entry name" value="CHROMO_2"/>
    <property type="match status" value="1"/>
</dbReference>
<dbReference type="PANTHER" id="PTHR19211">
    <property type="entry name" value="ATP-BINDING TRANSPORT PROTEIN-RELATED"/>
    <property type="match status" value="1"/>
</dbReference>
<dbReference type="PROSITE" id="PS00211">
    <property type="entry name" value="ABC_TRANSPORTER_1"/>
    <property type="match status" value="2"/>
</dbReference>
<comment type="similarity">
    <text evidence="2">Belongs to the ABC transporter superfamily. ABCF family. EF3 subfamily.</text>
</comment>
<dbReference type="PANTHER" id="PTHR19211:SF14">
    <property type="entry name" value="ATP-BINDING CASSETTE SUB-FAMILY F MEMBER 1"/>
    <property type="match status" value="1"/>
</dbReference>
<evidence type="ECO:0000313" key="11">
    <source>
        <dbReference type="Proteomes" id="UP001212841"/>
    </source>
</evidence>
<evidence type="ECO:0000256" key="1">
    <source>
        <dbReference type="ARBA" id="ARBA00004496"/>
    </source>
</evidence>
<evidence type="ECO:0000256" key="6">
    <source>
        <dbReference type="ARBA" id="ARBA00022840"/>
    </source>
</evidence>
<dbReference type="FunFam" id="3.40.50.300:FF:000193">
    <property type="entry name" value="Probable Elongation factor 3"/>
    <property type="match status" value="1"/>
</dbReference>
<name>A0AAD5SHC8_9FUNG</name>
<dbReference type="InterPro" id="IPR000953">
    <property type="entry name" value="Chromo/chromo_shadow_dom"/>
</dbReference>
<sequence>MSFNTFAGEFVPTSRITELLNGLYTCETSEECVSIAADLGGTVKVLGLRTLETEGVLHNLRTEAVNKKSGLAREGALLGIAGLVRVLGRPGLPYLLPLLPTVLDAYADKGQPVREAAESAALNFFALPSPHATKLVLPILFDAMSRKWQTKVGALQLLGKLAASAPSQIGVALPDIIPHVSDCLHDTKGEVAEAATKCMMAVAGVAGNPDIAPHLPTLVSCMARPTEVVQCIQKLSATTFVAEVTGPALAIMVPLLVRALNERSAAVLRPTVIIIDNLCKLVRDPAEAGQFLPQLLPGLDRIIETAAAPEVRALATAAKNTLLRAGGGTDAIQQDESAPKAPTVAEVNNVLRKVLADVATLKSVDAFIAASVDHVAVLARELVAGSEYGKEEWKATCTPYLTSFLSEEVAHNVVQATLDHFYAIEKARRKALYNDDDDPAEELCNVDFSLAYGGMMLLNHTNLRLKRGRRYGLCGANGAGKSTLMRAISKGKVENFPPPDVLRSVYVEHALQGEDTSLSVVDFVASDKNLADVPREKIVAALESVGFLEDRLAQQVGSLSGGWKMKLELARAMLYNADLLLLDEPTNHLDVNNVAWLEQWVTGQKNMTTLVVSHDSGFLDNVCTDIIHYERKKLAYYRGNLSEFVKKRPEAKTYYTLSDSAIKFTFPPPGFLQGINSRTKAILKISNVTYTYPGASKPSLHDASGTFSLSSRLAILGANGAGKSTFIKVLTGEVVPQDGSVWKHPNLRIGYVAQHAFHHLNHHLEKTPNQYIQWRYLGGEDREILEKESRKLTLDDQAQMDKYLDVHTKKGIEKRRVEFLIGRQKLKKSFQYEIKWVGLEHRYNTYMSREDLLSHGFQKLVQAFDDREASREGQSYRELNPLVIRKHFEEVGLDGDIADHNPISGLSGGQKVKVVIAAAMWNNPHMLVLDEPTNFLDRDSLGGLAVAIRDWGGAVVMISHNDEFVGALCPEQWFVEAGRIARKIRKDVEGAAFEGADGEGDGSGGSRPGTPAVQELTAEQEEAQQAKIEAKVKERSAKKKKLTRNELKAREIRRRARHLKWLAEGGTKEPDTDDD</sequence>
<comment type="subcellular location">
    <subcellularLocation>
        <location evidence="1">Cytoplasm</location>
    </subcellularLocation>
</comment>
<feature type="domain" description="Chromo" evidence="8">
    <location>
        <begin position="815"/>
        <end position="876"/>
    </location>
</feature>
<evidence type="ECO:0008006" key="12">
    <source>
        <dbReference type="Google" id="ProtNLM"/>
    </source>
</evidence>
<dbReference type="Gene3D" id="3.40.50.300">
    <property type="entry name" value="P-loop containing nucleotide triphosphate hydrolases"/>
    <property type="match status" value="2"/>
</dbReference>
<dbReference type="GO" id="GO:0005524">
    <property type="term" value="F:ATP binding"/>
    <property type="evidence" value="ECO:0007669"/>
    <property type="project" value="UniProtKB-KW"/>
</dbReference>
<dbReference type="CDD" id="cd03221">
    <property type="entry name" value="ABCF_EF-3"/>
    <property type="match status" value="1"/>
</dbReference>
<dbReference type="CDD" id="cd18626">
    <property type="entry name" value="CD_eEF3"/>
    <property type="match status" value="1"/>
</dbReference>
<dbReference type="FunFam" id="2.40.50.990:FF:000002">
    <property type="entry name" value="mRNA export factor elf1"/>
    <property type="match status" value="1"/>
</dbReference>
<dbReference type="Gene3D" id="2.40.50.990">
    <property type="match status" value="1"/>
</dbReference>
<dbReference type="InterPro" id="IPR027417">
    <property type="entry name" value="P-loop_NTPase"/>
</dbReference>
<evidence type="ECO:0000259" key="9">
    <source>
        <dbReference type="PROSITE" id="PS50893"/>
    </source>
</evidence>
<dbReference type="SUPFAM" id="SSF54160">
    <property type="entry name" value="Chromo domain-like"/>
    <property type="match status" value="1"/>
</dbReference>
<feature type="domain" description="ABC transporter" evidence="9">
    <location>
        <begin position="441"/>
        <end position="657"/>
    </location>
</feature>
<dbReference type="SUPFAM" id="SSF48371">
    <property type="entry name" value="ARM repeat"/>
    <property type="match status" value="1"/>
</dbReference>
<proteinExistence type="inferred from homology"/>
<evidence type="ECO:0000256" key="2">
    <source>
        <dbReference type="ARBA" id="ARBA00011054"/>
    </source>
</evidence>
<evidence type="ECO:0000256" key="4">
    <source>
        <dbReference type="ARBA" id="ARBA00022737"/>
    </source>
</evidence>
<gene>
    <name evidence="10" type="ORF">HK097_001365</name>
</gene>
<dbReference type="InterPro" id="IPR003439">
    <property type="entry name" value="ABC_transporter-like_ATP-bd"/>
</dbReference>
<dbReference type="SMART" id="SM00298">
    <property type="entry name" value="CHROMO"/>
    <property type="match status" value="1"/>
</dbReference>
<keyword evidence="5" id="KW-0547">Nucleotide-binding</keyword>
<dbReference type="EMBL" id="JADGJD010000127">
    <property type="protein sequence ID" value="KAJ3054584.1"/>
    <property type="molecule type" value="Genomic_DNA"/>
</dbReference>
<dbReference type="InterPro" id="IPR015688">
    <property type="entry name" value="eEF3_ABC2_chromodomain-like"/>
</dbReference>
<dbReference type="FunFam" id="1.25.10.10:FF:000076">
    <property type="entry name" value="Elongation factor 3"/>
    <property type="match status" value="1"/>
</dbReference>
<comment type="caution">
    <text evidence="10">The sequence shown here is derived from an EMBL/GenBank/DDBJ whole genome shotgun (WGS) entry which is preliminary data.</text>
</comment>
<dbReference type="SMART" id="SM00382">
    <property type="entry name" value="AAA"/>
    <property type="match status" value="2"/>
</dbReference>
<dbReference type="InterPro" id="IPR017871">
    <property type="entry name" value="ABC_transporter-like_CS"/>
</dbReference>
<dbReference type="Pfam" id="PF24987">
    <property type="entry name" value="HEAT_EF3_N"/>
    <property type="match status" value="1"/>
</dbReference>
<dbReference type="AlphaFoldDB" id="A0AAD5SHC8"/>
<dbReference type="InterPro" id="IPR023780">
    <property type="entry name" value="Chromo_domain"/>
</dbReference>
<evidence type="ECO:0000313" key="10">
    <source>
        <dbReference type="EMBL" id="KAJ3054584.1"/>
    </source>
</evidence>
<keyword evidence="11" id="KW-1185">Reference proteome</keyword>
<dbReference type="PROSITE" id="PS50893">
    <property type="entry name" value="ABC_TRANSPORTER_2"/>
    <property type="match status" value="2"/>
</dbReference>
<dbReference type="GO" id="GO:0005737">
    <property type="term" value="C:cytoplasm"/>
    <property type="evidence" value="ECO:0007669"/>
    <property type="project" value="UniProtKB-SubCell"/>
</dbReference>
<dbReference type="GO" id="GO:0016887">
    <property type="term" value="F:ATP hydrolysis activity"/>
    <property type="evidence" value="ECO:0007669"/>
    <property type="project" value="InterPro"/>
</dbReference>
<dbReference type="Pfam" id="PF00005">
    <property type="entry name" value="ABC_tran"/>
    <property type="match status" value="2"/>
</dbReference>
<evidence type="ECO:0000256" key="5">
    <source>
        <dbReference type="ARBA" id="ARBA00022741"/>
    </source>
</evidence>
<dbReference type="InterPro" id="IPR003593">
    <property type="entry name" value="AAA+_ATPase"/>
</dbReference>
<dbReference type="InterPro" id="IPR050611">
    <property type="entry name" value="ABCF"/>
</dbReference>
<keyword evidence="4" id="KW-0677">Repeat</keyword>
<reference evidence="10" key="1">
    <citation type="submission" date="2020-05" db="EMBL/GenBank/DDBJ databases">
        <title>Phylogenomic resolution of chytrid fungi.</title>
        <authorList>
            <person name="Stajich J.E."/>
            <person name="Amses K."/>
            <person name="Simmons R."/>
            <person name="Seto K."/>
            <person name="Myers J."/>
            <person name="Bonds A."/>
            <person name="Quandt C.A."/>
            <person name="Barry K."/>
            <person name="Liu P."/>
            <person name="Grigoriev I."/>
            <person name="Longcore J.E."/>
            <person name="James T.Y."/>
        </authorList>
    </citation>
    <scope>NUCLEOTIDE SEQUENCE</scope>
    <source>
        <strain evidence="10">JEL0318</strain>
    </source>
</reference>
<dbReference type="Gene3D" id="1.25.10.10">
    <property type="entry name" value="Leucine-rich Repeat Variant"/>
    <property type="match status" value="1"/>
</dbReference>
<dbReference type="Pfam" id="PF00385">
    <property type="entry name" value="Chromo"/>
    <property type="match status" value="1"/>
</dbReference>
<accession>A0AAD5SHC8</accession>